<dbReference type="Proteomes" id="UP001610334">
    <property type="component" value="Unassembled WGS sequence"/>
</dbReference>
<accession>A0ABR4GSB2</accession>
<sequence length="69" mass="7862">HPQVPMRCMNRITFRPNSMARSRLVKRSTKQLQRGWASLYTLAIAFGIPWADLQVDDHLLLRGMGIGAI</sequence>
<protein>
    <submittedName>
        <fullName evidence="1">Uncharacterized protein</fullName>
    </submittedName>
</protein>
<comment type="caution">
    <text evidence="1">The sequence shown here is derived from an EMBL/GenBank/DDBJ whole genome shotgun (WGS) entry which is preliminary data.</text>
</comment>
<name>A0ABR4GSB2_9EURO</name>
<organism evidence="1 2">
    <name type="scientific">Aspergillus granulosus</name>
    <dbReference type="NCBI Taxonomy" id="176169"/>
    <lineage>
        <taxon>Eukaryota</taxon>
        <taxon>Fungi</taxon>
        <taxon>Dikarya</taxon>
        <taxon>Ascomycota</taxon>
        <taxon>Pezizomycotina</taxon>
        <taxon>Eurotiomycetes</taxon>
        <taxon>Eurotiomycetidae</taxon>
        <taxon>Eurotiales</taxon>
        <taxon>Aspergillaceae</taxon>
        <taxon>Aspergillus</taxon>
        <taxon>Aspergillus subgen. Nidulantes</taxon>
    </lineage>
</organism>
<proteinExistence type="predicted"/>
<feature type="non-terminal residue" evidence="1">
    <location>
        <position position="1"/>
    </location>
</feature>
<evidence type="ECO:0000313" key="1">
    <source>
        <dbReference type="EMBL" id="KAL2801965.1"/>
    </source>
</evidence>
<keyword evidence="2" id="KW-1185">Reference proteome</keyword>
<evidence type="ECO:0000313" key="2">
    <source>
        <dbReference type="Proteomes" id="UP001610334"/>
    </source>
</evidence>
<dbReference type="EMBL" id="JBFXLT010000221">
    <property type="protein sequence ID" value="KAL2801965.1"/>
    <property type="molecule type" value="Genomic_DNA"/>
</dbReference>
<gene>
    <name evidence="1" type="ORF">BJX63DRAFT_416112</name>
</gene>
<reference evidence="1 2" key="1">
    <citation type="submission" date="2024-07" db="EMBL/GenBank/DDBJ databases">
        <title>Section-level genome sequencing and comparative genomics of Aspergillus sections Usti and Cavernicolus.</title>
        <authorList>
            <consortium name="Lawrence Berkeley National Laboratory"/>
            <person name="Nybo J.L."/>
            <person name="Vesth T.C."/>
            <person name="Theobald S."/>
            <person name="Frisvad J.C."/>
            <person name="Larsen T.O."/>
            <person name="Kjaerboelling I."/>
            <person name="Rothschild-Mancinelli K."/>
            <person name="Lyhne E.K."/>
            <person name="Kogle M.E."/>
            <person name="Barry K."/>
            <person name="Clum A."/>
            <person name="Na H."/>
            <person name="Ledsgaard L."/>
            <person name="Lin J."/>
            <person name="Lipzen A."/>
            <person name="Kuo A."/>
            <person name="Riley R."/>
            <person name="Mondo S."/>
            <person name="Labutti K."/>
            <person name="Haridas S."/>
            <person name="Pangalinan J."/>
            <person name="Salamov A.A."/>
            <person name="Simmons B.A."/>
            <person name="Magnuson J.K."/>
            <person name="Chen J."/>
            <person name="Drula E."/>
            <person name="Henrissat B."/>
            <person name="Wiebenga A."/>
            <person name="Lubbers R.J."/>
            <person name="Gomes A.C."/>
            <person name="Makela M.R."/>
            <person name="Stajich J."/>
            <person name="Grigoriev I.V."/>
            <person name="Mortensen U.H."/>
            <person name="De Vries R.P."/>
            <person name="Baker S.E."/>
            <person name="Andersen M.R."/>
        </authorList>
    </citation>
    <scope>NUCLEOTIDE SEQUENCE [LARGE SCALE GENOMIC DNA]</scope>
    <source>
        <strain evidence="1 2">CBS 588.65</strain>
    </source>
</reference>